<evidence type="ECO:0000313" key="1">
    <source>
        <dbReference type="EMBL" id="RFU16618.1"/>
    </source>
</evidence>
<dbReference type="AlphaFoldDB" id="A0A372IP13"/>
<comment type="caution">
    <text evidence="1">The sequence shown here is derived from an EMBL/GenBank/DDBJ whole genome shotgun (WGS) entry which is preliminary data.</text>
</comment>
<protein>
    <recommendedName>
        <fullName evidence="3">HNH endonuclease</fullName>
    </recommendedName>
</protein>
<evidence type="ECO:0008006" key="3">
    <source>
        <dbReference type="Google" id="ProtNLM"/>
    </source>
</evidence>
<dbReference type="Proteomes" id="UP000264702">
    <property type="component" value="Unassembled WGS sequence"/>
</dbReference>
<gene>
    <name evidence="1" type="ORF">D0Y96_07585</name>
</gene>
<evidence type="ECO:0000313" key="2">
    <source>
        <dbReference type="Proteomes" id="UP000264702"/>
    </source>
</evidence>
<keyword evidence="2" id="KW-1185">Reference proteome</keyword>
<dbReference type="OrthoDB" id="109506at2"/>
<reference evidence="1 2" key="1">
    <citation type="submission" date="2018-08" db="EMBL/GenBank/DDBJ databases">
        <title>Acidipila sp. 4G-K13, an acidobacterium isolated from forest soil.</title>
        <authorList>
            <person name="Gao Z.-H."/>
            <person name="Qiu L.-H."/>
        </authorList>
    </citation>
    <scope>NUCLEOTIDE SEQUENCE [LARGE SCALE GENOMIC DNA]</scope>
    <source>
        <strain evidence="1 2">4G-K13</strain>
    </source>
</reference>
<accession>A0A372IP13</accession>
<name>A0A372IP13_9BACT</name>
<sequence length="154" mass="17227">MVIKNGYPEPDSGCTPGGANPYVTLDTLRSPSWRTGCVRNCESSESQKHLVYRWYGIPVPRNNTGATQVCELDHLVPLELGGADGLGNIWPECGPGQTSLDNRYFKVKDRVENYLAEEVRAGRMPLDEARRGIASDWTQYLDAANEYCRQSRKC</sequence>
<dbReference type="RefSeq" id="WP_117298786.1">
    <property type="nucleotide sequence ID" value="NZ_QVQT02000003.1"/>
</dbReference>
<proteinExistence type="predicted"/>
<dbReference type="EMBL" id="QVQT01000003">
    <property type="protein sequence ID" value="RFU16618.1"/>
    <property type="molecule type" value="Genomic_DNA"/>
</dbReference>
<organism evidence="1 2">
    <name type="scientific">Paracidobacterium acidisoli</name>
    <dbReference type="NCBI Taxonomy" id="2303751"/>
    <lineage>
        <taxon>Bacteria</taxon>
        <taxon>Pseudomonadati</taxon>
        <taxon>Acidobacteriota</taxon>
        <taxon>Terriglobia</taxon>
        <taxon>Terriglobales</taxon>
        <taxon>Acidobacteriaceae</taxon>
        <taxon>Paracidobacterium</taxon>
    </lineage>
</organism>